<dbReference type="GO" id="GO:0016747">
    <property type="term" value="F:acyltransferase activity, transferring groups other than amino-acyl groups"/>
    <property type="evidence" value="ECO:0007669"/>
    <property type="project" value="InterPro"/>
</dbReference>
<feature type="transmembrane region" description="Helical" evidence="2">
    <location>
        <begin position="233"/>
        <end position="256"/>
    </location>
</feature>
<organism evidence="4 5">
    <name type="scientific">Brachybacterium paraconglomeratum</name>
    <dbReference type="NCBI Taxonomy" id="173362"/>
    <lineage>
        <taxon>Bacteria</taxon>
        <taxon>Bacillati</taxon>
        <taxon>Actinomycetota</taxon>
        <taxon>Actinomycetes</taxon>
        <taxon>Micrococcales</taxon>
        <taxon>Dermabacteraceae</taxon>
        <taxon>Brachybacterium</taxon>
    </lineage>
</organism>
<dbReference type="InterPro" id="IPR002656">
    <property type="entry name" value="Acyl_transf_3_dom"/>
</dbReference>
<evidence type="ECO:0000256" key="1">
    <source>
        <dbReference type="SAM" id="MobiDB-lite"/>
    </source>
</evidence>
<sequence length="404" mass="43435">MASSTPPHSLSTTDAPRTGTSPPRRLHHLDALRGGALLLGVVLHALMPYSPGDVWLIDDDSDSLAALLVVGVIHLFRMVLFMMLAGYFGRMVLHRRGVGAYLRDRLLRLGLPLVVLWPVLFALVIAAAVLAEMVHGPAVATGTQPPAPNATGTPLDLPTMHLWFLLLLLEIVLVVVAVRAVLLRVLGAQRAEGWAARIGTVLSAPGGVLLAAVPYALALLVQGSAVQGIVEPYTLVPVLGASLGYTGAFLAGWFLHAAPEGLARAERGWPVHLVLAALLTVPALVVTMPLPLAAAVHALAGWAWVYGLLGLCGRVLRRENRVARYLADASYWVYLWHFPLLLLVAVPLAGTPWPWPLEVLLALGAVMAVLLLSYDLLVRGTWVGRWLNGHRRESVLRGPRRPRA</sequence>
<evidence type="ECO:0000313" key="5">
    <source>
        <dbReference type="Proteomes" id="UP000775129"/>
    </source>
</evidence>
<feature type="transmembrane region" description="Helical" evidence="2">
    <location>
        <begin position="31"/>
        <end position="51"/>
    </location>
</feature>
<comment type="caution">
    <text evidence="4">The sequence shown here is derived from an EMBL/GenBank/DDBJ whole genome shotgun (WGS) entry which is preliminary data.</text>
</comment>
<reference evidence="4" key="1">
    <citation type="journal article" date="2021" name="PeerJ">
        <title>Extensive microbial diversity within the chicken gut microbiome revealed by metagenomics and culture.</title>
        <authorList>
            <person name="Gilroy R."/>
            <person name="Ravi A."/>
            <person name="Getino M."/>
            <person name="Pursley I."/>
            <person name="Horton D.L."/>
            <person name="Alikhan N.F."/>
            <person name="Baker D."/>
            <person name="Gharbi K."/>
            <person name="Hall N."/>
            <person name="Watson M."/>
            <person name="Adriaenssens E.M."/>
            <person name="Foster-Nyarko E."/>
            <person name="Jarju S."/>
            <person name="Secka A."/>
            <person name="Antonio M."/>
            <person name="Oren A."/>
            <person name="Chaudhuri R.R."/>
            <person name="La Ragione R."/>
            <person name="Hildebrand F."/>
            <person name="Pallen M.J."/>
        </authorList>
    </citation>
    <scope>NUCLEOTIDE SEQUENCE</scope>
    <source>
        <strain evidence="4">1647</strain>
    </source>
</reference>
<dbReference type="PANTHER" id="PTHR36927">
    <property type="entry name" value="BLR4337 PROTEIN"/>
    <property type="match status" value="1"/>
</dbReference>
<evidence type="ECO:0000259" key="3">
    <source>
        <dbReference type="Pfam" id="PF01757"/>
    </source>
</evidence>
<dbReference type="AlphaFoldDB" id="A0A921GPP0"/>
<dbReference type="EMBL" id="DYWO01000270">
    <property type="protein sequence ID" value="HJF49964.1"/>
    <property type="molecule type" value="Genomic_DNA"/>
</dbReference>
<feature type="transmembrane region" description="Helical" evidence="2">
    <location>
        <begin position="292"/>
        <end position="312"/>
    </location>
</feature>
<feature type="transmembrane region" description="Helical" evidence="2">
    <location>
        <begin position="194"/>
        <end position="221"/>
    </location>
</feature>
<feature type="transmembrane region" description="Helical" evidence="2">
    <location>
        <begin position="63"/>
        <end position="88"/>
    </location>
</feature>
<feature type="transmembrane region" description="Helical" evidence="2">
    <location>
        <begin position="162"/>
        <end position="182"/>
    </location>
</feature>
<feature type="transmembrane region" description="Helical" evidence="2">
    <location>
        <begin position="268"/>
        <end position="286"/>
    </location>
</feature>
<dbReference type="InterPro" id="IPR050623">
    <property type="entry name" value="Glucan_succinyl_AcylTrfase"/>
</dbReference>
<keyword evidence="2" id="KW-0812">Transmembrane</keyword>
<feature type="domain" description="Acyltransferase 3" evidence="3">
    <location>
        <begin position="28"/>
        <end position="372"/>
    </location>
</feature>
<feature type="compositionally biased region" description="Polar residues" evidence="1">
    <location>
        <begin position="1"/>
        <end position="21"/>
    </location>
</feature>
<reference evidence="4" key="2">
    <citation type="submission" date="2021-09" db="EMBL/GenBank/DDBJ databases">
        <authorList>
            <person name="Gilroy R."/>
        </authorList>
    </citation>
    <scope>NUCLEOTIDE SEQUENCE</scope>
    <source>
        <strain evidence="4">1647</strain>
    </source>
</reference>
<keyword evidence="4" id="KW-0808">Transferase</keyword>
<name>A0A921GPP0_9MICO</name>
<gene>
    <name evidence="4" type="ORF">K8W24_09235</name>
</gene>
<keyword evidence="2" id="KW-0472">Membrane</keyword>
<dbReference type="Proteomes" id="UP000775129">
    <property type="component" value="Unassembled WGS sequence"/>
</dbReference>
<proteinExistence type="predicted"/>
<evidence type="ECO:0000256" key="2">
    <source>
        <dbReference type="SAM" id="Phobius"/>
    </source>
</evidence>
<dbReference type="PANTHER" id="PTHR36927:SF1">
    <property type="entry name" value="MDO-LIKE PROTEIN"/>
    <property type="match status" value="1"/>
</dbReference>
<evidence type="ECO:0000313" key="4">
    <source>
        <dbReference type="EMBL" id="HJF49964.1"/>
    </source>
</evidence>
<feature type="transmembrane region" description="Helical" evidence="2">
    <location>
        <begin position="359"/>
        <end position="378"/>
    </location>
</feature>
<accession>A0A921GPP0</accession>
<feature type="transmembrane region" description="Helical" evidence="2">
    <location>
        <begin position="109"/>
        <end position="131"/>
    </location>
</feature>
<keyword evidence="4" id="KW-0012">Acyltransferase</keyword>
<feature type="region of interest" description="Disordered" evidence="1">
    <location>
        <begin position="1"/>
        <end position="23"/>
    </location>
</feature>
<dbReference type="Pfam" id="PF01757">
    <property type="entry name" value="Acyl_transf_3"/>
    <property type="match status" value="1"/>
</dbReference>
<keyword evidence="2" id="KW-1133">Transmembrane helix</keyword>
<feature type="transmembrane region" description="Helical" evidence="2">
    <location>
        <begin position="333"/>
        <end position="353"/>
    </location>
</feature>
<protein>
    <submittedName>
        <fullName evidence="4">Acyltransferase family protein</fullName>
    </submittedName>
</protein>